<protein>
    <submittedName>
        <fullName evidence="1">Uncharacterized protein</fullName>
    </submittedName>
</protein>
<accession>A0A392RSZ9</accession>
<name>A0A392RSZ9_9FABA</name>
<dbReference type="AlphaFoldDB" id="A0A392RSZ9"/>
<evidence type="ECO:0000313" key="2">
    <source>
        <dbReference type="Proteomes" id="UP000265520"/>
    </source>
</evidence>
<keyword evidence="2" id="KW-1185">Reference proteome</keyword>
<dbReference type="EMBL" id="LXQA010270920">
    <property type="protein sequence ID" value="MCI39723.1"/>
    <property type="molecule type" value="Genomic_DNA"/>
</dbReference>
<evidence type="ECO:0000313" key="1">
    <source>
        <dbReference type="EMBL" id="MCI39723.1"/>
    </source>
</evidence>
<organism evidence="1 2">
    <name type="scientific">Trifolium medium</name>
    <dbReference type="NCBI Taxonomy" id="97028"/>
    <lineage>
        <taxon>Eukaryota</taxon>
        <taxon>Viridiplantae</taxon>
        <taxon>Streptophyta</taxon>
        <taxon>Embryophyta</taxon>
        <taxon>Tracheophyta</taxon>
        <taxon>Spermatophyta</taxon>
        <taxon>Magnoliopsida</taxon>
        <taxon>eudicotyledons</taxon>
        <taxon>Gunneridae</taxon>
        <taxon>Pentapetalae</taxon>
        <taxon>rosids</taxon>
        <taxon>fabids</taxon>
        <taxon>Fabales</taxon>
        <taxon>Fabaceae</taxon>
        <taxon>Papilionoideae</taxon>
        <taxon>50 kb inversion clade</taxon>
        <taxon>NPAAA clade</taxon>
        <taxon>Hologalegina</taxon>
        <taxon>IRL clade</taxon>
        <taxon>Trifolieae</taxon>
        <taxon>Trifolium</taxon>
    </lineage>
</organism>
<comment type="caution">
    <text evidence="1">The sequence shown here is derived from an EMBL/GenBank/DDBJ whole genome shotgun (WGS) entry which is preliminary data.</text>
</comment>
<sequence length="40" mass="4212">ARRGVVFVGIANRDWGRESEERNALGVLGGAGCVGVNRGR</sequence>
<reference evidence="1 2" key="1">
    <citation type="journal article" date="2018" name="Front. Plant Sci.">
        <title>Red Clover (Trifolium pratense) and Zigzag Clover (T. medium) - A Picture of Genomic Similarities and Differences.</title>
        <authorList>
            <person name="Dluhosova J."/>
            <person name="Istvanek J."/>
            <person name="Nedelnik J."/>
            <person name="Repkova J."/>
        </authorList>
    </citation>
    <scope>NUCLEOTIDE SEQUENCE [LARGE SCALE GENOMIC DNA]</scope>
    <source>
        <strain evidence="2">cv. 10/8</strain>
        <tissue evidence="1">Leaf</tissue>
    </source>
</reference>
<dbReference type="Proteomes" id="UP000265520">
    <property type="component" value="Unassembled WGS sequence"/>
</dbReference>
<feature type="non-terminal residue" evidence="1">
    <location>
        <position position="1"/>
    </location>
</feature>
<proteinExistence type="predicted"/>